<keyword evidence="4" id="KW-1185">Reference proteome</keyword>
<gene>
    <name evidence="3" type="ORF">NCGR_LOCUS51978</name>
</gene>
<dbReference type="Proteomes" id="UP000604825">
    <property type="component" value="Unassembled WGS sequence"/>
</dbReference>
<dbReference type="GO" id="GO:0005737">
    <property type="term" value="C:cytoplasm"/>
    <property type="evidence" value="ECO:0007669"/>
    <property type="project" value="TreeGrafter"/>
</dbReference>
<name>A0A811REG4_9POAL</name>
<evidence type="ECO:0000313" key="4">
    <source>
        <dbReference type="Proteomes" id="UP000604825"/>
    </source>
</evidence>
<protein>
    <recommendedName>
        <fullName evidence="2">Translation elongation factor KOW-like domain-containing protein</fullName>
    </recommendedName>
</protein>
<dbReference type="InterPro" id="IPR008991">
    <property type="entry name" value="Translation_prot_SH3-like_sf"/>
</dbReference>
<evidence type="ECO:0000259" key="2">
    <source>
        <dbReference type="Pfam" id="PF08207"/>
    </source>
</evidence>
<accession>A0A811REG4</accession>
<dbReference type="PANTHER" id="PTHR30053">
    <property type="entry name" value="ELONGATION FACTOR P"/>
    <property type="match status" value="1"/>
</dbReference>
<organism evidence="3 4">
    <name type="scientific">Miscanthus lutarioriparius</name>
    <dbReference type="NCBI Taxonomy" id="422564"/>
    <lineage>
        <taxon>Eukaryota</taxon>
        <taxon>Viridiplantae</taxon>
        <taxon>Streptophyta</taxon>
        <taxon>Embryophyta</taxon>
        <taxon>Tracheophyta</taxon>
        <taxon>Spermatophyta</taxon>
        <taxon>Magnoliopsida</taxon>
        <taxon>Liliopsida</taxon>
        <taxon>Poales</taxon>
        <taxon>Poaceae</taxon>
        <taxon>PACMAD clade</taxon>
        <taxon>Panicoideae</taxon>
        <taxon>Andropogonodae</taxon>
        <taxon>Andropogoneae</taxon>
        <taxon>Saccharinae</taxon>
        <taxon>Miscanthus</taxon>
    </lineage>
</organism>
<evidence type="ECO:0000313" key="3">
    <source>
        <dbReference type="EMBL" id="CAD6268673.1"/>
    </source>
</evidence>
<feature type="domain" description="Translation elongation factor KOW-like" evidence="2">
    <location>
        <begin position="127"/>
        <end position="176"/>
    </location>
</feature>
<dbReference type="OrthoDB" id="10259892at2759"/>
<dbReference type="SUPFAM" id="SSF50104">
    <property type="entry name" value="Translation proteins SH3-like domain"/>
    <property type="match status" value="1"/>
</dbReference>
<dbReference type="InterPro" id="IPR013185">
    <property type="entry name" value="Transl_elong_KOW-like"/>
</dbReference>
<dbReference type="AlphaFoldDB" id="A0A811REG4"/>
<dbReference type="InterPro" id="IPR014722">
    <property type="entry name" value="Rib_uL2_dom2"/>
</dbReference>
<dbReference type="PANTHER" id="PTHR30053:SF14">
    <property type="entry name" value="TRANSLATION ELONGATION FACTOR KOW-LIKE DOMAIN-CONTAINING PROTEIN"/>
    <property type="match status" value="1"/>
</dbReference>
<comment type="caution">
    <text evidence="3">The sequence shown here is derived from an EMBL/GenBank/DDBJ whole genome shotgun (WGS) entry which is preliminary data.</text>
</comment>
<evidence type="ECO:0000256" key="1">
    <source>
        <dbReference type="SAM" id="MobiDB-lite"/>
    </source>
</evidence>
<dbReference type="Gene3D" id="2.30.30.30">
    <property type="match status" value="1"/>
</dbReference>
<dbReference type="GO" id="GO:0003746">
    <property type="term" value="F:translation elongation factor activity"/>
    <property type="evidence" value="ECO:0007669"/>
    <property type="project" value="TreeGrafter"/>
</dbReference>
<feature type="region of interest" description="Disordered" evidence="1">
    <location>
        <begin position="39"/>
        <end position="58"/>
    </location>
</feature>
<feature type="compositionally biased region" description="Low complexity" evidence="1">
    <location>
        <begin position="44"/>
        <end position="55"/>
    </location>
</feature>
<dbReference type="EMBL" id="CAJGYO010000014">
    <property type="protein sequence ID" value="CAD6268673.1"/>
    <property type="molecule type" value="Genomic_DNA"/>
</dbReference>
<proteinExistence type="predicted"/>
<dbReference type="InterPro" id="IPR020599">
    <property type="entry name" value="Transl_elong_fac_P/YeiP"/>
</dbReference>
<sequence length="272" mass="30354">MVVGGRSGRRRVRFVLSKAGSGGYLPRSVHRELARGAERRAILSSPPHRTSTRTSKQLTGACDHGACRLIQRTRPGPSSDTRGLRNVYEHSWERLHPRCRDCRQDERWNEDEGLDRCPRRAQVLAGQVKLGNVIQRRGVIKAQHSHQGRGGATIQVELRDVDTGNKITERFRTDEALEILKLNNHAYNASLIIPGIGQFVTTELATDIVIAVGDVKFYLQKRCLDFQNSKHTQFPLLSKSSRLQTLVASTSEESNDEVDISDIPGGPAAFEI</sequence>
<reference evidence="3" key="1">
    <citation type="submission" date="2020-10" db="EMBL/GenBank/DDBJ databases">
        <authorList>
            <person name="Han B."/>
            <person name="Lu T."/>
            <person name="Zhao Q."/>
            <person name="Huang X."/>
            <person name="Zhao Y."/>
        </authorList>
    </citation>
    <scope>NUCLEOTIDE SEQUENCE</scope>
</reference>
<dbReference type="Pfam" id="PF08207">
    <property type="entry name" value="EFP_N"/>
    <property type="match status" value="1"/>
</dbReference>